<dbReference type="Proteomes" id="UP000278475">
    <property type="component" value="Unassembled WGS sequence"/>
</dbReference>
<name>A0A497EL41_9CREN</name>
<keyword evidence="1" id="KW-1133">Transmembrane helix</keyword>
<evidence type="ECO:0000313" key="2">
    <source>
        <dbReference type="EMBL" id="RLE45408.1"/>
    </source>
</evidence>
<keyword evidence="1" id="KW-0812">Transmembrane</keyword>
<dbReference type="AlphaFoldDB" id="A0A497EL41"/>
<evidence type="ECO:0000256" key="1">
    <source>
        <dbReference type="SAM" id="Phobius"/>
    </source>
</evidence>
<protein>
    <submittedName>
        <fullName evidence="2">Uncharacterized protein</fullName>
    </submittedName>
</protein>
<organism evidence="2 3">
    <name type="scientific">Thermoproteota archaeon</name>
    <dbReference type="NCBI Taxonomy" id="2056631"/>
    <lineage>
        <taxon>Archaea</taxon>
        <taxon>Thermoproteota</taxon>
    </lineage>
</organism>
<sequence>MDSKIKILVGVLVVGIVLFGGCWIRNNLSQEITQPVIQKNRVTVITDKAEYKQGEVITFTISNGLSETLYGKPTLFNYAPLVEKVVNGKWEIADAHM</sequence>
<evidence type="ECO:0000313" key="3">
    <source>
        <dbReference type="Proteomes" id="UP000278475"/>
    </source>
</evidence>
<keyword evidence="1" id="KW-0472">Membrane</keyword>
<proteinExistence type="predicted"/>
<comment type="caution">
    <text evidence="2">The sequence shown here is derived from an EMBL/GenBank/DDBJ whole genome shotgun (WGS) entry which is preliminary data.</text>
</comment>
<accession>A0A497EL41</accession>
<dbReference type="EMBL" id="QMQV01000260">
    <property type="protein sequence ID" value="RLE45408.1"/>
    <property type="molecule type" value="Genomic_DNA"/>
</dbReference>
<gene>
    <name evidence="2" type="ORF">DRJ31_11330</name>
</gene>
<dbReference type="PROSITE" id="PS51257">
    <property type="entry name" value="PROKAR_LIPOPROTEIN"/>
    <property type="match status" value="1"/>
</dbReference>
<reference evidence="2 3" key="1">
    <citation type="submission" date="2018-06" db="EMBL/GenBank/DDBJ databases">
        <title>Extensive metabolic versatility and redundancy in microbially diverse, dynamic hydrothermal sediments.</title>
        <authorList>
            <person name="Dombrowski N."/>
            <person name="Teske A."/>
            <person name="Baker B.J."/>
        </authorList>
    </citation>
    <scope>NUCLEOTIDE SEQUENCE [LARGE SCALE GENOMIC DNA]</scope>
    <source>
        <strain evidence="2">B66_G16</strain>
    </source>
</reference>
<feature type="transmembrane region" description="Helical" evidence="1">
    <location>
        <begin position="7"/>
        <end position="26"/>
    </location>
</feature>